<accession>A0A0H5QR93</accession>
<evidence type="ECO:0000313" key="1">
    <source>
        <dbReference type="EMBL" id="CRZ04006.1"/>
    </source>
</evidence>
<dbReference type="AlphaFoldDB" id="A0A0H5QR93"/>
<organism evidence="1">
    <name type="scientific">Spongospora subterranea</name>
    <dbReference type="NCBI Taxonomy" id="70186"/>
    <lineage>
        <taxon>Eukaryota</taxon>
        <taxon>Sar</taxon>
        <taxon>Rhizaria</taxon>
        <taxon>Endomyxa</taxon>
        <taxon>Phytomyxea</taxon>
        <taxon>Plasmodiophorida</taxon>
        <taxon>Plasmodiophoridae</taxon>
        <taxon>Spongospora</taxon>
    </lineage>
</organism>
<name>A0A0H5QR93_9EUKA</name>
<dbReference type="EMBL" id="HACM01003564">
    <property type="protein sequence ID" value="CRZ04006.1"/>
    <property type="molecule type" value="Transcribed_RNA"/>
</dbReference>
<feature type="non-terminal residue" evidence="1">
    <location>
        <position position="141"/>
    </location>
</feature>
<proteinExistence type="predicted"/>
<protein>
    <submittedName>
        <fullName evidence="1">Uncharacterized protein</fullName>
    </submittedName>
</protein>
<reference evidence="1" key="1">
    <citation type="submission" date="2015-04" db="EMBL/GenBank/DDBJ databases">
        <title>The genome sequence of the plant pathogenic Rhizarian Plasmodiophora brassicae reveals insights in its biotrophic life cycle and the origin of chitin synthesis.</title>
        <authorList>
            <person name="Schwelm A."/>
            <person name="Fogelqvist J."/>
            <person name="Knaust A."/>
            <person name="Julke S."/>
            <person name="Lilja T."/>
            <person name="Dhandapani V."/>
            <person name="Bonilla-Rosso G."/>
            <person name="Karlsson M."/>
            <person name="Shevchenko A."/>
            <person name="Choi S.R."/>
            <person name="Kim H.G."/>
            <person name="Park J.Y."/>
            <person name="Lim Y.P."/>
            <person name="Ludwig-Muller J."/>
            <person name="Dixelius C."/>
        </authorList>
    </citation>
    <scope>NUCLEOTIDE SEQUENCE</scope>
    <source>
        <tissue evidence="1">Potato root galls</tissue>
    </source>
</reference>
<sequence>MEVNQSRAHYTGVTICDDIPCRETIEEGQVMHFKAFADLASGPSHLKVELRVSSPPDAQPVLYMATEQSYPNAGNCVWMAHAHQGISSYKTLTISNRDPHAITGWYYMTVMVNANVPTTFTLRATLHVEDMQRGRQRGGVS</sequence>